<keyword evidence="1" id="KW-1133">Transmembrane helix</keyword>
<proteinExistence type="predicted"/>
<feature type="transmembrane region" description="Helical" evidence="1">
    <location>
        <begin position="62"/>
        <end position="83"/>
    </location>
</feature>
<evidence type="ECO:0000313" key="3">
    <source>
        <dbReference type="Proteomes" id="UP000565711"/>
    </source>
</evidence>
<evidence type="ECO:0000313" key="2">
    <source>
        <dbReference type="EMBL" id="NKY49962.1"/>
    </source>
</evidence>
<feature type="transmembrane region" description="Helical" evidence="1">
    <location>
        <begin position="90"/>
        <end position="109"/>
    </location>
</feature>
<accession>A0A846XVC9</accession>
<protein>
    <submittedName>
        <fullName evidence="2">Uncharacterized protein</fullName>
    </submittedName>
</protein>
<dbReference type="EMBL" id="JAAXOP010000003">
    <property type="protein sequence ID" value="NKY49962.1"/>
    <property type="molecule type" value="Genomic_DNA"/>
</dbReference>
<keyword evidence="3" id="KW-1185">Reference proteome</keyword>
<organism evidence="2 3">
    <name type="scientific">Nocardia vermiculata</name>
    <dbReference type="NCBI Taxonomy" id="257274"/>
    <lineage>
        <taxon>Bacteria</taxon>
        <taxon>Bacillati</taxon>
        <taxon>Actinomycetota</taxon>
        <taxon>Actinomycetes</taxon>
        <taxon>Mycobacteriales</taxon>
        <taxon>Nocardiaceae</taxon>
        <taxon>Nocardia</taxon>
    </lineage>
</organism>
<keyword evidence="1" id="KW-0812">Transmembrane</keyword>
<feature type="transmembrane region" description="Helical" evidence="1">
    <location>
        <begin position="21"/>
        <end position="42"/>
    </location>
</feature>
<comment type="caution">
    <text evidence="2">The sequence shown here is derived from an EMBL/GenBank/DDBJ whole genome shotgun (WGS) entry which is preliminary data.</text>
</comment>
<dbReference type="Proteomes" id="UP000565711">
    <property type="component" value="Unassembled WGS sequence"/>
</dbReference>
<feature type="transmembrane region" description="Helical" evidence="1">
    <location>
        <begin position="121"/>
        <end position="144"/>
    </location>
</feature>
<keyword evidence="1" id="KW-0472">Membrane</keyword>
<gene>
    <name evidence="2" type="ORF">HGA08_07015</name>
</gene>
<reference evidence="2 3" key="1">
    <citation type="submission" date="2020-04" db="EMBL/GenBank/DDBJ databases">
        <title>MicrobeNet Type strains.</title>
        <authorList>
            <person name="Nicholson A.C."/>
        </authorList>
    </citation>
    <scope>NUCLEOTIDE SEQUENCE [LARGE SCALE GENOMIC DNA]</scope>
    <source>
        <strain evidence="2 3">JCM 12354</strain>
    </source>
</reference>
<dbReference type="AlphaFoldDB" id="A0A846XVC9"/>
<dbReference type="RefSeq" id="WP_067870518.1">
    <property type="nucleotide sequence ID" value="NZ_JAAXOP010000003.1"/>
</dbReference>
<sequence>MAYPYPQPDYAAIPTRPGGGAAITAAMLGLLQGLAVTGFAVFGAVMTRQERAEGYEETSSLVAVGVFSAVGSLLLVAAILLFCRRKAGRYILMVWASLTMVAVAFILVMTAVTDDLSDSDVVAFSIMLSVVVLIELPMLVCTAMSSTGRWIAVRTQPSSAPPASYPQPTYNPYY</sequence>
<name>A0A846XVC9_9NOCA</name>
<evidence type="ECO:0000256" key="1">
    <source>
        <dbReference type="SAM" id="Phobius"/>
    </source>
</evidence>